<evidence type="ECO:0000313" key="3">
    <source>
        <dbReference type="Proteomes" id="UP000437638"/>
    </source>
</evidence>
<keyword evidence="1" id="KW-0812">Transmembrane</keyword>
<gene>
    <name evidence="2" type="ORF">GPM19_14620</name>
</gene>
<feature type="transmembrane region" description="Helical" evidence="1">
    <location>
        <begin position="36"/>
        <end position="58"/>
    </location>
</feature>
<name>A0A7X3KRC0_9GAMM</name>
<dbReference type="AlphaFoldDB" id="A0A7X3KRC0"/>
<dbReference type="Proteomes" id="UP000437638">
    <property type="component" value="Unassembled WGS sequence"/>
</dbReference>
<evidence type="ECO:0000256" key="1">
    <source>
        <dbReference type="SAM" id="Phobius"/>
    </source>
</evidence>
<sequence length="65" mass="7315">MFPQYWLEAATPAFNLVGLVVCIGGLTLAQRMTRRWPGYVIALIGFLIAATPMLYQYISAMRYGQ</sequence>
<dbReference type="EMBL" id="WTKP01000013">
    <property type="protein sequence ID" value="MWJ29414.1"/>
    <property type="molecule type" value="Genomic_DNA"/>
</dbReference>
<reference evidence="2 3" key="1">
    <citation type="submission" date="2019-12" db="EMBL/GenBank/DDBJ databases">
        <title>Halomonas rutogse sp. nov. isolated from two lakes on Tibetan Plateau.</title>
        <authorList>
            <person name="Gao P."/>
        </authorList>
    </citation>
    <scope>NUCLEOTIDE SEQUENCE [LARGE SCALE GENOMIC DNA]</scope>
    <source>
        <strain evidence="2 3">ZH2S</strain>
    </source>
</reference>
<organism evidence="2 3">
    <name type="scientific">Vreelandella zhuhanensis</name>
    <dbReference type="NCBI Taxonomy" id="2684210"/>
    <lineage>
        <taxon>Bacteria</taxon>
        <taxon>Pseudomonadati</taxon>
        <taxon>Pseudomonadota</taxon>
        <taxon>Gammaproteobacteria</taxon>
        <taxon>Oceanospirillales</taxon>
        <taxon>Halomonadaceae</taxon>
        <taxon>Vreelandella</taxon>
    </lineage>
</organism>
<dbReference type="RefSeq" id="WP_160419748.1">
    <property type="nucleotide sequence ID" value="NZ_WTKP01000013.1"/>
</dbReference>
<accession>A0A7X3KRC0</accession>
<protein>
    <submittedName>
        <fullName evidence="2">Uncharacterized protein</fullName>
    </submittedName>
</protein>
<evidence type="ECO:0000313" key="2">
    <source>
        <dbReference type="EMBL" id="MWJ29414.1"/>
    </source>
</evidence>
<feature type="transmembrane region" description="Helical" evidence="1">
    <location>
        <begin position="12"/>
        <end position="29"/>
    </location>
</feature>
<keyword evidence="3" id="KW-1185">Reference proteome</keyword>
<keyword evidence="1" id="KW-1133">Transmembrane helix</keyword>
<comment type="caution">
    <text evidence="2">The sequence shown here is derived from an EMBL/GenBank/DDBJ whole genome shotgun (WGS) entry which is preliminary data.</text>
</comment>
<keyword evidence="1" id="KW-0472">Membrane</keyword>
<proteinExistence type="predicted"/>